<accession>A0A8J7BYN5</accession>
<keyword evidence="2" id="KW-1185">Reference proteome</keyword>
<dbReference type="EMBL" id="JACXAE010000086">
    <property type="protein sequence ID" value="MBD2776072.1"/>
    <property type="molecule type" value="Genomic_DNA"/>
</dbReference>
<organism evidence="1 2">
    <name type="scientific">Iningainema tapete BLCC-T55</name>
    <dbReference type="NCBI Taxonomy" id="2748662"/>
    <lineage>
        <taxon>Bacteria</taxon>
        <taxon>Bacillati</taxon>
        <taxon>Cyanobacteriota</taxon>
        <taxon>Cyanophyceae</taxon>
        <taxon>Nostocales</taxon>
        <taxon>Scytonemataceae</taxon>
        <taxon>Iningainema tapete</taxon>
    </lineage>
</organism>
<evidence type="ECO:0000313" key="1">
    <source>
        <dbReference type="EMBL" id="MBD2776072.1"/>
    </source>
</evidence>
<reference evidence="1" key="1">
    <citation type="submission" date="2020-09" db="EMBL/GenBank/DDBJ databases">
        <title>Iningainema tapete sp. nov. (Scytonemataceae, Cyanobacteria) from greenhouses in central Florida (USA) produces two types of nodularin with biosynthetic potential for microcystin-LR and anabaenopeptins.</title>
        <authorList>
            <person name="Berthold D.E."/>
            <person name="Lefler F.W."/>
            <person name="Huang I.-S."/>
            <person name="Abdulla H."/>
            <person name="Zimba P.V."/>
            <person name="Laughinghouse H.D. IV."/>
        </authorList>
    </citation>
    <scope>NUCLEOTIDE SEQUENCE</scope>
    <source>
        <strain evidence="1">BLCCT55</strain>
    </source>
</reference>
<name>A0A8J7BYN5_9CYAN</name>
<dbReference type="AlphaFoldDB" id="A0A8J7BYN5"/>
<proteinExistence type="predicted"/>
<dbReference type="RefSeq" id="WP_190835193.1">
    <property type="nucleotide sequence ID" value="NZ_CAWPPI010000086.1"/>
</dbReference>
<comment type="caution">
    <text evidence="1">The sequence shown here is derived from an EMBL/GenBank/DDBJ whole genome shotgun (WGS) entry which is preliminary data.</text>
</comment>
<protein>
    <submittedName>
        <fullName evidence="1">Uncharacterized protein</fullName>
    </submittedName>
</protein>
<gene>
    <name evidence="1" type="ORF">ICL16_29440</name>
</gene>
<evidence type="ECO:0000313" key="2">
    <source>
        <dbReference type="Proteomes" id="UP000629098"/>
    </source>
</evidence>
<dbReference type="Proteomes" id="UP000629098">
    <property type="component" value="Unassembled WGS sequence"/>
</dbReference>
<sequence>MERLYKDWLCTFNFWKAFVAGKVDAVSVFTLFTTKALSRSGSKELFRLPSPIDLLSSPAQHL</sequence>